<dbReference type="InterPro" id="IPR017896">
    <property type="entry name" value="4Fe4S_Fe-S-bd"/>
</dbReference>
<dbReference type="PROSITE" id="PS51379">
    <property type="entry name" value="4FE4S_FER_2"/>
    <property type="match status" value="1"/>
</dbReference>
<feature type="domain" description="4Fe-4S ferredoxin-type" evidence="2">
    <location>
        <begin position="14"/>
        <end position="46"/>
    </location>
</feature>
<keyword evidence="4" id="KW-1185">Reference proteome</keyword>
<dbReference type="EMBL" id="JAVBIK010000001">
    <property type="protein sequence ID" value="MDT7519638.1"/>
    <property type="molecule type" value="Genomic_DNA"/>
</dbReference>
<sequence>MTDSYRTILIEPDAPLKPNWGAACNGCGVCCLAEPCPVGIVLSRRRNGACVALQWDSVSRQYRCGAVANPQAMLARVWPAVWWPVRSGFAFLLGKMALRWIAAGQGCDSSLEPVSPSETIVNKNESPTHHD</sequence>
<organism evidence="3 4">
    <name type="scientific">Rhodoferax potami</name>
    <dbReference type="NCBI Taxonomy" id="3068338"/>
    <lineage>
        <taxon>Bacteria</taxon>
        <taxon>Pseudomonadati</taxon>
        <taxon>Pseudomonadota</taxon>
        <taxon>Betaproteobacteria</taxon>
        <taxon>Burkholderiales</taxon>
        <taxon>Comamonadaceae</taxon>
        <taxon>Rhodoferax</taxon>
    </lineage>
</organism>
<feature type="region of interest" description="Disordered" evidence="1">
    <location>
        <begin position="112"/>
        <end position="131"/>
    </location>
</feature>
<reference evidence="3 4" key="1">
    <citation type="submission" date="2023-08" db="EMBL/GenBank/DDBJ databases">
        <title>Rhodoferax potami sp. nov. and Rhodoferax mekongensis sp. nov., isolated from the Mekong River in Thailand.</title>
        <authorList>
            <person name="Kitikhun S."/>
            <person name="Charoenyingcharoen P."/>
            <person name="Siriarchawattana P."/>
            <person name="Likhitrattanapisal S."/>
            <person name="Nilsakha T."/>
            <person name="Chanpet A."/>
            <person name="Rattanawaree P."/>
            <person name="Ingsriswang S."/>
        </authorList>
    </citation>
    <scope>NUCLEOTIDE SEQUENCE [LARGE SCALE GENOMIC DNA]</scope>
    <source>
        <strain evidence="3 4">TBRC 17660</strain>
    </source>
</reference>
<comment type="caution">
    <text evidence="3">The sequence shown here is derived from an EMBL/GenBank/DDBJ whole genome shotgun (WGS) entry which is preliminary data.</text>
</comment>
<name>A0ABU3KPX1_9BURK</name>
<evidence type="ECO:0000259" key="2">
    <source>
        <dbReference type="PROSITE" id="PS51379"/>
    </source>
</evidence>
<protein>
    <recommendedName>
        <fullName evidence="2">4Fe-4S ferredoxin-type domain-containing protein</fullName>
    </recommendedName>
</protein>
<evidence type="ECO:0000256" key="1">
    <source>
        <dbReference type="SAM" id="MobiDB-lite"/>
    </source>
</evidence>
<gene>
    <name evidence="3" type="ORF">RAE19_13105</name>
</gene>
<dbReference type="Proteomes" id="UP001321700">
    <property type="component" value="Unassembled WGS sequence"/>
</dbReference>
<accession>A0ABU3KPX1</accession>
<evidence type="ECO:0000313" key="4">
    <source>
        <dbReference type="Proteomes" id="UP001321700"/>
    </source>
</evidence>
<feature type="compositionally biased region" description="Polar residues" evidence="1">
    <location>
        <begin position="116"/>
        <end position="125"/>
    </location>
</feature>
<evidence type="ECO:0000313" key="3">
    <source>
        <dbReference type="EMBL" id="MDT7519638.1"/>
    </source>
</evidence>
<proteinExistence type="predicted"/>